<comment type="caution">
    <text evidence="2">The sequence shown here is derived from an EMBL/GenBank/DDBJ whole genome shotgun (WGS) entry which is preliminary data.</text>
</comment>
<protein>
    <submittedName>
        <fullName evidence="2">Phage tail protein</fullName>
    </submittedName>
</protein>
<name>A0A923LJ44_9FIRM</name>
<keyword evidence="3" id="KW-1185">Reference proteome</keyword>
<dbReference type="AlphaFoldDB" id="A0A923LJ44"/>
<feature type="domain" description="Tail spike" evidence="1">
    <location>
        <begin position="93"/>
        <end position="328"/>
    </location>
</feature>
<dbReference type="EMBL" id="JACOPF010000002">
    <property type="protein sequence ID" value="MBC5689788.1"/>
    <property type="molecule type" value="Genomic_DNA"/>
</dbReference>
<dbReference type="InterPro" id="IPR010572">
    <property type="entry name" value="Tail_dom"/>
</dbReference>
<evidence type="ECO:0000313" key="3">
    <source>
        <dbReference type="Proteomes" id="UP000652477"/>
    </source>
</evidence>
<sequence length="496" mass="55382">MLKIYEDGVPVYPLNVRAPDWYIEHKYEGDDILKFEIPDTHEAYKHLAEEVRITDGANRYAVKKIDEHGGYVNVECALDLDDWRASFWRSFRTTNSTLQQVFDKIKPSGWVLTGAEGITQRATIEASEGKGLENVTAESVLSKAAEVYEVVFNFDVPGKEVKVIDPAKYVPSGDYVTDELNLKSVGFVGNSSDFATRLYAYGKKDSDGNPVTISSVNGGKEYIDNHQYSDRIVSVGWSDERYTVPANLLSAAKKRLDELSYPVRSYECDVRNFDENMYMYEVVTLIDRKRKTRVEHRVIAFKEYPEAHYNDTITLSAVPPKIESSMKSIRAEINEKVSVAQQVSSDAVLEAISVVTGKNGGHVKIDMVDGNPEVLRVQHSDGTETVMGKNGVSRGGIPYQYGLTLNGTVDIDIETGRGVVQLPSLFSDMDIDILLGVQSIESVGESDVVQSIENSWEYDQEENTLTVISDCKMYNIIESAPTTAKSIKISYFITGR</sequence>
<organism evidence="2 3">
    <name type="scientific">Mediterraneibacter hominis</name>
    <dbReference type="NCBI Taxonomy" id="2763054"/>
    <lineage>
        <taxon>Bacteria</taxon>
        <taxon>Bacillati</taxon>
        <taxon>Bacillota</taxon>
        <taxon>Clostridia</taxon>
        <taxon>Lachnospirales</taxon>
        <taxon>Lachnospiraceae</taxon>
        <taxon>Mediterraneibacter</taxon>
    </lineage>
</organism>
<dbReference type="Proteomes" id="UP000652477">
    <property type="component" value="Unassembled WGS sequence"/>
</dbReference>
<dbReference type="InterPro" id="IPR007119">
    <property type="entry name" value="Phage_tail_spike_N"/>
</dbReference>
<dbReference type="RefSeq" id="WP_186876438.1">
    <property type="nucleotide sequence ID" value="NZ_JACOPF010000002.1"/>
</dbReference>
<evidence type="ECO:0000313" key="2">
    <source>
        <dbReference type="EMBL" id="MBC5689788.1"/>
    </source>
</evidence>
<reference evidence="2" key="1">
    <citation type="submission" date="2020-08" db="EMBL/GenBank/DDBJ databases">
        <title>Genome public.</title>
        <authorList>
            <person name="Liu C."/>
            <person name="Sun Q."/>
        </authorList>
    </citation>
    <scope>NUCLEOTIDE SEQUENCE</scope>
    <source>
        <strain evidence="2">NSJ-55</strain>
    </source>
</reference>
<gene>
    <name evidence="2" type="ORF">H8S37_12755</name>
</gene>
<accession>A0A923LJ44</accession>
<proteinExistence type="predicted"/>
<evidence type="ECO:0000259" key="1">
    <source>
        <dbReference type="Pfam" id="PF06605"/>
    </source>
</evidence>
<dbReference type="NCBIfam" id="TIGR01665">
    <property type="entry name" value="put_anti_recept"/>
    <property type="match status" value="1"/>
</dbReference>
<dbReference type="Pfam" id="PF06605">
    <property type="entry name" value="Prophage_tail"/>
    <property type="match status" value="1"/>
</dbReference>